<evidence type="ECO:0000256" key="6">
    <source>
        <dbReference type="ARBA" id="ARBA00022771"/>
    </source>
</evidence>
<organism evidence="11 12">
    <name type="scientific">Catagonus wagneri</name>
    <name type="common">Chacoan peccary</name>
    <dbReference type="NCBI Taxonomy" id="51154"/>
    <lineage>
        <taxon>Eukaryota</taxon>
        <taxon>Metazoa</taxon>
        <taxon>Chordata</taxon>
        <taxon>Craniata</taxon>
        <taxon>Vertebrata</taxon>
        <taxon>Euteleostomi</taxon>
        <taxon>Mammalia</taxon>
        <taxon>Eutheria</taxon>
        <taxon>Laurasiatheria</taxon>
        <taxon>Artiodactyla</taxon>
        <taxon>Suina</taxon>
        <taxon>Tayassuidae</taxon>
        <taxon>Catagonus</taxon>
    </lineage>
</organism>
<name>A0A8C3VUR1_9CETA</name>
<dbReference type="GO" id="GO:0031461">
    <property type="term" value="C:cullin-RING ubiquitin ligase complex"/>
    <property type="evidence" value="ECO:0007669"/>
    <property type="project" value="UniProtKB-ARBA"/>
</dbReference>
<keyword evidence="6" id="KW-0863">Zinc-finger</keyword>
<keyword evidence="8" id="KW-0862">Zinc</keyword>
<keyword evidence="12" id="KW-1185">Reference proteome</keyword>
<evidence type="ECO:0000256" key="9">
    <source>
        <dbReference type="ARBA" id="ARBA00023242"/>
    </source>
</evidence>
<evidence type="ECO:0000256" key="2">
    <source>
        <dbReference type="ARBA" id="ARBA00004496"/>
    </source>
</evidence>
<protein>
    <recommendedName>
        <fullName evidence="10">Zinc finger RING-H2-type domain-containing protein</fullName>
    </recommendedName>
</protein>
<dbReference type="PANTHER" id="PTHR11210">
    <property type="entry name" value="RING BOX"/>
    <property type="match status" value="1"/>
</dbReference>
<dbReference type="InterPro" id="IPR024766">
    <property type="entry name" value="Znf_RING_H2"/>
</dbReference>
<dbReference type="GO" id="GO:0005634">
    <property type="term" value="C:nucleus"/>
    <property type="evidence" value="ECO:0007669"/>
    <property type="project" value="UniProtKB-SubCell"/>
</dbReference>
<evidence type="ECO:0000313" key="11">
    <source>
        <dbReference type="Ensembl" id="ENSCWAP00000003807.1"/>
    </source>
</evidence>
<dbReference type="Gene3D" id="3.30.40.10">
    <property type="entry name" value="Zinc/RING finger domain, C3HC4 (zinc finger)"/>
    <property type="match status" value="1"/>
</dbReference>
<evidence type="ECO:0000256" key="5">
    <source>
        <dbReference type="ARBA" id="ARBA00022723"/>
    </source>
</evidence>
<dbReference type="InterPro" id="IPR051031">
    <property type="entry name" value="RING-box_E3_Ubiquitin_Ligase"/>
</dbReference>
<dbReference type="AlphaFoldDB" id="A0A8C3VUR1"/>
<keyword evidence="5" id="KW-0479">Metal-binding</keyword>
<dbReference type="GO" id="GO:0005737">
    <property type="term" value="C:cytoplasm"/>
    <property type="evidence" value="ECO:0007669"/>
    <property type="project" value="UniProtKB-SubCell"/>
</dbReference>
<evidence type="ECO:0000313" key="12">
    <source>
        <dbReference type="Proteomes" id="UP000694540"/>
    </source>
</evidence>
<reference evidence="11" key="1">
    <citation type="submission" date="2025-08" db="UniProtKB">
        <authorList>
            <consortium name="Ensembl"/>
        </authorList>
    </citation>
    <scope>IDENTIFICATION</scope>
</reference>
<feature type="domain" description="Zinc finger RING-H2-type" evidence="10">
    <location>
        <begin position="41"/>
        <end position="90"/>
    </location>
</feature>
<dbReference type="InterPro" id="IPR013083">
    <property type="entry name" value="Znf_RING/FYVE/PHD"/>
</dbReference>
<comment type="subcellular location">
    <subcellularLocation>
        <location evidence="2">Cytoplasm</location>
    </subcellularLocation>
    <subcellularLocation>
        <location evidence="1">Nucleus</location>
    </subcellularLocation>
</comment>
<evidence type="ECO:0000256" key="4">
    <source>
        <dbReference type="ARBA" id="ARBA00022490"/>
    </source>
</evidence>
<dbReference type="Pfam" id="PF12678">
    <property type="entry name" value="zf-rbx1"/>
    <property type="match status" value="1"/>
</dbReference>
<dbReference type="SUPFAM" id="SSF57850">
    <property type="entry name" value="RING/U-box"/>
    <property type="match status" value="1"/>
</dbReference>
<keyword evidence="4" id="KW-0963">Cytoplasm</keyword>
<dbReference type="GO" id="GO:0051603">
    <property type="term" value="P:proteolysis involved in protein catabolic process"/>
    <property type="evidence" value="ECO:0007669"/>
    <property type="project" value="UniProtKB-ARBA"/>
</dbReference>
<reference evidence="11" key="2">
    <citation type="submission" date="2025-09" db="UniProtKB">
        <authorList>
            <consortium name="Ensembl"/>
        </authorList>
    </citation>
    <scope>IDENTIFICATION</scope>
</reference>
<evidence type="ECO:0000259" key="10">
    <source>
        <dbReference type="Pfam" id="PF12678"/>
    </source>
</evidence>
<accession>A0A8C3VUR1</accession>
<evidence type="ECO:0000256" key="1">
    <source>
        <dbReference type="ARBA" id="ARBA00004123"/>
    </source>
</evidence>
<evidence type="ECO:0000256" key="8">
    <source>
        <dbReference type="ARBA" id="ARBA00022833"/>
    </source>
</evidence>
<comment type="pathway">
    <text evidence="3">Protein modification; protein ubiquitination.</text>
</comment>
<dbReference type="Proteomes" id="UP000694540">
    <property type="component" value="Unplaced"/>
</dbReference>
<dbReference type="GO" id="GO:0004842">
    <property type="term" value="F:ubiquitin-protein transferase activity"/>
    <property type="evidence" value="ECO:0007669"/>
    <property type="project" value="UniProtKB-ARBA"/>
</dbReference>
<dbReference type="GeneTree" id="ENSGT00940000168153"/>
<sequence length="123" mass="13713">MAAAMDVDTLSDTHDSTDKKHFEVRNRNGVALWAWDVVANNSAICRNCTMDLSTEYGANQAPATSEESVGAREACDHAFHLHCISSWLKHGRCVHWTTESGHSKSKDTRKRILPSASIVWLFI</sequence>
<keyword evidence="7" id="KW-0833">Ubl conjugation pathway</keyword>
<dbReference type="Ensembl" id="ENSCWAT00000004127.1">
    <property type="protein sequence ID" value="ENSCWAP00000003807.1"/>
    <property type="gene ID" value="ENSCWAG00000002991.1"/>
</dbReference>
<evidence type="ECO:0000256" key="7">
    <source>
        <dbReference type="ARBA" id="ARBA00022786"/>
    </source>
</evidence>
<keyword evidence="9" id="KW-0539">Nucleus</keyword>
<dbReference type="GO" id="GO:0008270">
    <property type="term" value="F:zinc ion binding"/>
    <property type="evidence" value="ECO:0007669"/>
    <property type="project" value="UniProtKB-KW"/>
</dbReference>
<evidence type="ECO:0000256" key="3">
    <source>
        <dbReference type="ARBA" id="ARBA00004906"/>
    </source>
</evidence>
<proteinExistence type="predicted"/>